<comment type="catalytic activity">
    <reaction evidence="1">
        <text>2-phosphoglycolate + H2O = glycolate + phosphate</text>
        <dbReference type="Rhea" id="RHEA:14369"/>
        <dbReference type="ChEBI" id="CHEBI:15377"/>
        <dbReference type="ChEBI" id="CHEBI:29805"/>
        <dbReference type="ChEBI" id="CHEBI:43474"/>
        <dbReference type="ChEBI" id="CHEBI:58033"/>
        <dbReference type="EC" id="3.1.3.18"/>
    </reaction>
</comment>
<protein>
    <recommendedName>
        <fullName evidence="5">phosphoglycolate phosphatase</fullName>
        <ecNumber evidence="5">3.1.3.18</ecNumber>
    </recommendedName>
</protein>
<accession>A0A1G8N599</accession>
<dbReference type="GO" id="GO:0008967">
    <property type="term" value="F:phosphoglycolate phosphatase activity"/>
    <property type="evidence" value="ECO:0007669"/>
    <property type="project" value="UniProtKB-EC"/>
</dbReference>
<dbReference type="SFLD" id="SFLDG01129">
    <property type="entry name" value="C1.5:_HAD__Beta-PGM__Phosphata"/>
    <property type="match status" value="1"/>
</dbReference>
<gene>
    <name evidence="9" type="ORF">SAMN04488540_10323</name>
</gene>
<evidence type="ECO:0000259" key="8">
    <source>
        <dbReference type="PROSITE" id="PS51462"/>
    </source>
</evidence>
<dbReference type="Pfam" id="PF00293">
    <property type="entry name" value="NUDIX"/>
    <property type="match status" value="1"/>
</dbReference>
<proteinExistence type="inferred from homology"/>
<dbReference type="SFLD" id="SFLDS00003">
    <property type="entry name" value="Haloacid_Dehalogenase"/>
    <property type="match status" value="1"/>
</dbReference>
<dbReference type="InterPro" id="IPR015797">
    <property type="entry name" value="NUDIX_hydrolase-like_dom_sf"/>
</dbReference>
<evidence type="ECO:0000256" key="1">
    <source>
        <dbReference type="ARBA" id="ARBA00000830"/>
    </source>
</evidence>
<comment type="similarity">
    <text evidence="4">Belongs to the HAD-like hydrolase superfamily. CbbY/CbbZ/Gph/YieH family.</text>
</comment>
<dbReference type="EMBL" id="FNEM01000003">
    <property type="protein sequence ID" value="SDI75374.1"/>
    <property type="molecule type" value="Genomic_DNA"/>
</dbReference>
<reference evidence="10" key="1">
    <citation type="submission" date="2016-10" db="EMBL/GenBank/DDBJ databases">
        <authorList>
            <person name="Varghese N."/>
            <person name="Submissions S."/>
        </authorList>
    </citation>
    <scope>NUCLEOTIDE SEQUENCE [LARGE SCALE GENOMIC DNA]</scope>
    <source>
        <strain evidence="10">DSM 23317</strain>
    </source>
</reference>
<dbReference type="RefSeq" id="WP_090362742.1">
    <property type="nucleotide sequence ID" value="NZ_FNEM01000003.1"/>
</dbReference>
<dbReference type="InterPro" id="IPR020084">
    <property type="entry name" value="NUDIX_hydrolase_CS"/>
</dbReference>
<dbReference type="SUPFAM" id="SSF56784">
    <property type="entry name" value="HAD-like"/>
    <property type="match status" value="1"/>
</dbReference>
<sequence>MTQTTRVDFHNWQPQLSNTLKFVVIMARYRQQWLLVRHHQRDTLEIPGGKIDTGETPIEAARRELYEETGATDFTLTPMEIYRVCDGNSAPSFGLLLTAEIRSLSAIPKGSEIAEVYPVTRRPQDSDMTWPAIQPRLFDHVTRRHQLLEQLGTYQHVIWDWNGTLVDDAPLATDIVNRLMASQNLGSISLEQYRNDFCHPVIDYYQGLGFDFNRLPFDQLCQQFGQHYRAAREQLKLHNGSRFLLRSLSRSHTQSLLSASAQHSLEQCISHHQLDGLFDYLYGLDNHHAACKIDRGRELLQVSGIAPERTLVIGDTDHDWEVADALGTHLWLIADGHQSEAKLGALHGSVFRNWQQLNLSEA</sequence>
<dbReference type="InterPro" id="IPR023214">
    <property type="entry name" value="HAD_sf"/>
</dbReference>
<dbReference type="PRINTS" id="PR00502">
    <property type="entry name" value="NUDIXFAMILY"/>
</dbReference>
<keyword evidence="6 7" id="KW-0378">Hydrolase</keyword>
<dbReference type="PROSITE" id="PS51462">
    <property type="entry name" value="NUDIX"/>
    <property type="match status" value="1"/>
</dbReference>
<organism evidence="9 10">
    <name type="scientific">Ferrimonas sediminum</name>
    <dbReference type="NCBI Taxonomy" id="718193"/>
    <lineage>
        <taxon>Bacteria</taxon>
        <taxon>Pseudomonadati</taxon>
        <taxon>Pseudomonadota</taxon>
        <taxon>Gammaproteobacteria</taxon>
        <taxon>Alteromonadales</taxon>
        <taxon>Ferrimonadaceae</taxon>
        <taxon>Ferrimonas</taxon>
    </lineage>
</organism>
<comment type="similarity">
    <text evidence="7">Belongs to the Nudix hydrolase family.</text>
</comment>
<dbReference type="InterPro" id="IPR000086">
    <property type="entry name" value="NUDIX_hydrolase_dom"/>
</dbReference>
<dbReference type="PROSITE" id="PS00893">
    <property type="entry name" value="NUDIX_BOX"/>
    <property type="match status" value="1"/>
</dbReference>
<evidence type="ECO:0000256" key="5">
    <source>
        <dbReference type="ARBA" id="ARBA00013078"/>
    </source>
</evidence>
<evidence type="ECO:0000313" key="10">
    <source>
        <dbReference type="Proteomes" id="UP000199527"/>
    </source>
</evidence>
<evidence type="ECO:0000256" key="7">
    <source>
        <dbReference type="RuleBase" id="RU003476"/>
    </source>
</evidence>
<dbReference type="CDD" id="cd04665">
    <property type="entry name" value="NUDIX_RppH"/>
    <property type="match status" value="1"/>
</dbReference>
<dbReference type="AlphaFoldDB" id="A0A1G8N599"/>
<evidence type="ECO:0000256" key="6">
    <source>
        <dbReference type="ARBA" id="ARBA00022801"/>
    </source>
</evidence>
<keyword evidence="10" id="KW-1185">Reference proteome</keyword>
<dbReference type="InterPro" id="IPR036412">
    <property type="entry name" value="HAD-like_sf"/>
</dbReference>
<dbReference type="PANTHER" id="PTHR43434:SF1">
    <property type="entry name" value="PHOSPHOGLYCOLATE PHOSPHATASE"/>
    <property type="match status" value="1"/>
</dbReference>
<dbReference type="InterPro" id="IPR050155">
    <property type="entry name" value="HAD-like_hydrolase_sf"/>
</dbReference>
<evidence type="ECO:0000313" key="9">
    <source>
        <dbReference type="EMBL" id="SDI75374.1"/>
    </source>
</evidence>
<comment type="cofactor">
    <cofactor evidence="2">
        <name>Mg(2+)</name>
        <dbReference type="ChEBI" id="CHEBI:18420"/>
    </cofactor>
</comment>
<dbReference type="InterPro" id="IPR041492">
    <property type="entry name" value="HAD_2"/>
</dbReference>
<evidence type="ECO:0000256" key="3">
    <source>
        <dbReference type="ARBA" id="ARBA00004818"/>
    </source>
</evidence>
<dbReference type="Gene3D" id="3.40.50.1000">
    <property type="entry name" value="HAD superfamily/HAD-like"/>
    <property type="match status" value="1"/>
</dbReference>
<dbReference type="EC" id="3.1.3.18" evidence="5"/>
<name>A0A1G8N599_9GAMM</name>
<dbReference type="InterPro" id="IPR023198">
    <property type="entry name" value="PGP-like_dom2"/>
</dbReference>
<dbReference type="Pfam" id="PF13419">
    <property type="entry name" value="HAD_2"/>
    <property type="match status" value="1"/>
</dbReference>
<dbReference type="Proteomes" id="UP000199527">
    <property type="component" value="Unassembled WGS sequence"/>
</dbReference>
<dbReference type="GO" id="GO:0005829">
    <property type="term" value="C:cytosol"/>
    <property type="evidence" value="ECO:0007669"/>
    <property type="project" value="TreeGrafter"/>
</dbReference>
<evidence type="ECO:0000256" key="2">
    <source>
        <dbReference type="ARBA" id="ARBA00001946"/>
    </source>
</evidence>
<dbReference type="Gene3D" id="3.90.79.10">
    <property type="entry name" value="Nucleoside Triphosphate Pyrophosphohydrolase"/>
    <property type="match status" value="1"/>
</dbReference>
<dbReference type="OrthoDB" id="9782449at2"/>
<comment type="pathway">
    <text evidence="3">Organic acid metabolism; glycolate biosynthesis; glycolate from 2-phosphoglycolate: step 1/1.</text>
</comment>
<dbReference type="InterPro" id="IPR014078">
    <property type="entry name" value="Nudix_YtkD"/>
</dbReference>
<feature type="domain" description="Nudix hydrolase" evidence="8">
    <location>
        <begin position="17"/>
        <end position="139"/>
    </location>
</feature>
<evidence type="ECO:0000256" key="4">
    <source>
        <dbReference type="ARBA" id="ARBA00006171"/>
    </source>
</evidence>
<dbReference type="GO" id="GO:0006281">
    <property type="term" value="P:DNA repair"/>
    <property type="evidence" value="ECO:0007669"/>
    <property type="project" value="TreeGrafter"/>
</dbReference>
<dbReference type="Gene3D" id="1.10.150.240">
    <property type="entry name" value="Putative phosphatase, domain 2"/>
    <property type="match status" value="1"/>
</dbReference>
<dbReference type="SUPFAM" id="SSF55811">
    <property type="entry name" value="Nudix"/>
    <property type="match status" value="1"/>
</dbReference>
<dbReference type="PANTHER" id="PTHR43434">
    <property type="entry name" value="PHOSPHOGLYCOLATE PHOSPHATASE"/>
    <property type="match status" value="1"/>
</dbReference>
<dbReference type="InterPro" id="IPR020476">
    <property type="entry name" value="Nudix_hydrolase"/>
</dbReference>